<feature type="domain" description="Alpha-galactosidase NEW3" evidence="7">
    <location>
        <begin position="411"/>
        <end position="474"/>
    </location>
</feature>
<evidence type="ECO:0000313" key="10">
    <source>
        <dbReference type="Proteomes" id="UP001499854"/>
    </source>
</evidence>
<keyword evidence="4 5" id="KW-0326">Glycosidase</keyword>
<evidence type="ECO:0000256" key="1">
    <source>
        <dbReference type="ARBA" id="ARBA00009743"/>
    </source>
</evidence>
<evidence type="ECO:0000313" key="9">
    <source>
        <dbReference type="EMBL" id="GAA1964212.1"/>
    </source>
</evidence>
<gene>
    <name evidence="9" type="ORF">GCM10009838_21850</name>
</gene>
<accession>A0ABN2R6K6</accession>
<evidence type="ECO:0000256" key="3">
    <source>
        <dbReference type="ARBA" id="ARBA00022801"/>
    </source>
</evidence>
<keyword evidence="2 6" id="KW-0732">Signal</keyword>
<dbReference type="InterPro" id="IPR018905">
    <property type="entry name" value="A-galactase_NEW3"/>
</dbReference>
<keyword evidence="3 5" id="KW-0378">Hydrolase</keyword>
<comment type="caution">
    <text evidence="9">The sequence shown here is derived from an EMBL/GenBank/DDBJ whole genome shotgun (WGS) entry which is preliminary data.</text>
</comment>
<evidence type="ECO:0000259" key="8">
    <source>
        <dbReference type="Pfam" id="PF17801"/>
    </source>
</evidence>
<name>A0ABN2R6K6_9ACTN</name>
<dbReference type="InterPro" id="IPR013780">
    <property type="entry name" value="Glyco_hydro_b"/>
</dbReference>
<feature type="chain" id="PRO_5045986608" description="Alpha-galactosidase" evidence="6">
    <location>
        <begin position="22"/>
        <end position="700"/>
    </location>
</feature>
<dbReference type="Gene3D" id="3.20.20.70">
    <property type="entry name" value="Aldolase class I"/>
    <property type="match status" value="1"/>
</dbReference>
<dbReference type="InterPro" id="IPR000111">
    <property type="entry name" value="Glyco_hydro_27/36_CS"/>
</dbReference>
<feature type="signal peptide" evidence="6">
    <location>
        <begin position="1"/>
        <end position="21"/>
    </location>
</feature>
<comment type="similarity">
    <text evidence="1 5">Belongs to the glycosyl hydrolase 27 family.</text>
</comment>
<dbReference type="CDD" id="cd14792">
    <property type="entry name" value="GH27"/>
    <property type="match status" value="1"/>
</dbReference>
<protein>
    <recommendedName>
        <fullName evidence="5">Alpha-galactosidase</fullName>
        <ecNumber evidence="5">3.2.1.22</ecNumber>
    </recommendedName>
    <alternativeName>
        <fullName evidence="5">Melibiase</fullName>
    </alternativeName>
</protein>
<dbReference type="InterPro" id="IPR013320">
    <property type="entry name" value="ConA-like_dom_sf"/>
</dbReference>
<dbReference type="InterPro" id="IPR041233">
    <property type="entry name" value="Melibiase_C"/>
</dbReference>
<dbReference type="PANTHER" id="PTHR11452">
    <property type="entry name" value="ALPHA-GALACTOSIDASE/ALPHA-N-ACETYLGALACTOSAMINIDASE"/>
    <property type="match status" value="1"/>
</dbReference>
<organism evidence="9 10">
    <name type="scientific">Catenulispora subtropica</name>
    <dbReference type="NCBI Taxonomy" id="450798"/>
    <lineage>
        <taxon>Bacteria</taxon>
        <taxon>Bacillati</taxon>
        <taxon>Actinomycetota</taxon>
        <taxon>Actinomycetes</taxon>
        <taxon>Catenulisporales</taxon>
        <taxon>Catenulisporaceae</taxon>
        <taxon>Catenulispora</taxon>
    </lineage>
</organism>
<dbReference type="EMBL" id="BAAAQM010000009">
    <property type="protein sequence ID" value="GAA1964212.1"/>
    <property type="molecule type" value="Genomic_DNA"/>
</dbReference>
<dbReference type="PANTHER" id="PTHR11452:SF75">
    <property type="entry name" value="ALPHA-GALACTOSIDASE MEL1"/>
    <property type="match status" value="1"/>
</dbReference>
<proteinExistence type="inferred from homology"/>
<dbReference type="PRINTS" id="PR00740">
    <property type="entry name" value="GLHYDRLASE27"/>
</dbReference>
<reference evidence="9 10" key="1">
    <citation type="journal article" date="2019" name="Int. J. Syst. Evol. Microbiol.">
        <title>The Global Catalogue of Microorganisms (GCM) 10K type strain sequencing project: providing services to taxonomists for standard genome sequencing and annotation.</title>
        <authorList>
            <consortium name="The Broad Institute Genomics Platform"/>
            <consortium name="The Broad Institute Genome Sequencing Center for Infectious Disease"/>
            <person name="Wu L."/>
            <person name="Ma J."/>
        </authorList>
    </citation>
    <scope>NUCLEOTIDE SEQUENCE [LARGE SCALE GENOMIC DNA]</scope>
    <source>
        <strain evidence="9 10">JCM 16013</strain>
    </source>
</reference>
<sequence length="700" mass="72124">MLRARILLLVTALVAAPLTLAATTAPPAAALPNGLALTPPMGWNDWNAFGCDVSAQLVEQTADKLVSSGLAADGYRSVNIDDCWMAPNRDAEGNLVPDPVKFPDGIKAVADYVHGKGLKLGIYETAGTKTCAGYPGSLGHETADANLFASWGVDYLKYDNCYNQGVPSKQRYQAMGSALAATGRPIVYSLCSWGTEDVASWGGTVGNLWRTTGDISAGFGSMLDIFHTNVQLAKDAGPGGWNDPDMLEVGNGMSVTEDQTEFTLWAEMAAPLISGTDLRTASPDTLRILGNRDVIAVDQDPLGKQGTGISSSGGLDVLAKPLSDGSVAVVLFNENATAATISTTAAAAGVPSSSNGGYALKDLWTGRTTISGGTISAAVPGHGTVMYRVSPATTRQLPPSTTLLTTLPALSAGQSGTVYSYFTNNGVAAVNDVVLGLTVPGGWTARPLTPTRSSSVQPGHMAIAAFKLTAPATLTEPIQTVRIDGTESDRWKGGAESSTSSGTIRLVNPPQAPYKAFTSTTALTGQLGSDVSIIGAGADAWGSTDEYSTVYRPGAEHDGSTTVVKVTAQAATSVWAKAGIMVRDDITGAGSSPGYLILAVTPGHGYVLQWDSTGSGQLDSNSSPPDSGLGSAVYPSWLKLVRSGSTFTGYYSTDGTTWNQVGTATVPGVNATQDVGAFMTAHNVGSGDSGEVDFTGFQTS</sequence>
<evidence type="ECO:0000256" key="6">
    <source>
        <dbReference type="SAM" id="SignalP"/>
    </source>
</evidence>
<dbReference type="InterPro" id="IPR002241">
    <property type="entry name" value="Glyco_hydro_27"/>
</dbReference>
<dbReference type="Pfam" id="PF10633">
    <property type="entry name" value="NPCBM_assoc"/>
    <property type="match status" value="1"/>
</dbReference>
<dbReference type="SUPFAM" id="SSF51445">
    <property type="entry name" value="(Trans)glycosidases"/>
    <property type="match status" value="1"/>
</dbReference>
<dbReference type="InterPro" id="IPR013785">
    <property type="entry name" value="Aldolase_TIM"/>
</dbReference>
<evidence type="ECO:0000256" key="5">
    <source>
        <dbReference type="RuleBase" id="RU361168"/>
    </source>
</evidence>
<dbReference type="PROSITE" id="PS00512">
    <property type="entry name" value="ALPHA_GALACTOSIDASE"/>
    <property type="match status" value="1"/>
</dbReference>
<dbReference type="Proteomes" id="UP001499854">
    <property type="component" value="Unassembled WGS sequence"/>
</dbReference>
<dbReference type="EC" id="3.2.1.22" evidence="5"/>
<keyword evidence="10" id="KW-1185">Reference proteome</keyword>
<dbReference type="InterPro" id="IPR017853">
    <property type="entry name" value="GH"/>
</dbReference>
<feature type="domain" description="Alpha galactosidase C-terminal" evidence="8">
    <location>
        <begin position="313"/>
        <end position="389"/>
    </location>
</feature>
<dbReference type="SUPFAM" id="SSF49899">
    <property type="entry name" value="Concanavalin A-like lectins/glucanases"/>
    <property type="match status" value="1"/>
</dbReference>
<keyword evidence="5" id="KW-1015">Disulfide bond</keyword>
<evidence type="ECO:0000256" key="4">
    <source>
        <dbReference type="ARBA" id="ARBA00023295"/>
    </source>
</evidence>
<evidence type="ECO:0000256" key="2">
    <source>
        <dbReference type="ARBA" id="ARBA00022729"/>
    </source>
</evidence>
<comment type="catalytic activity">
    <reaction evidence="5">
        <text>Hydrolysis of terminal, non-reducing alpha-D-galactose residues in alpha-D-galactosides, including galactose oligosaccharides, galactomannans and galactolipids.</text>
        <dbReference type="EC" id="3.2.1.22"/>
    </reaction>
</comment>
<dbReference type="Pfam" id="PF17801">
    <property type="entry name" value="Melibiase_C"/>
    <property type="match status" value="1"/>
</dbReference>
<dbReference type="Gene3D" id="2.60.40.1180">
    <property type="entry name" value="Golgi alpha-mannosidase II"/>
    <property type="match status" value="1"/>
</dbReference>
<dbReference type="Gene3D" id="2.60.120.200">
    <property type="match status" value="1"/>
</dbReference>
<dbReference type="SUPFAM" id="SSF51011">
    <property type="entry name" value="Glycosyl hydrolase domain"/>
    <property type="match status" value="1"/>
</dbReference>
<evidence type="ECO:0000259" key="7">
    <source>
        <dbReference type="Pfam" id="PF10633"/>
    </source>
</evidence>
<dbReference type="Pfam" id="PF16499">
    <property type="entry name" value="Melibiase_2"/>
    <property type="match status" value="1"/>
</dbReference>